<proteinExistence type="predicted"/>
<name>A0A1R3KY06_COCAP</name>
<protein>
    <submittedName>
        <fullName evidence="1">Uncharacterized protein</fullName>
    </submittedName>
</protein>
<keyword evidence="2" id="KW-1185">Reference proteome</keyword>
<organism evidence="1 2">
    <name type="scientific">Corchorus capsularis</name>
    <name type="common">Jute</name>
    <dbReference type="NCBI Taxonomy" id="210143"/>
    <lineage>
        <taxon>Eukaryota</taxon>
        <taxon>Viridiplantae</taxon>
        <taxon>Streptophyta</taxon>
        <taxon>Embryophyta</taxon>
        <taxon>Tracheophyta</taxon>
        <taxon>Spermatophyta</taxon>
        <taxon>Magnoliopsida</taxon>
        <taxon>eudicotyledons</taxon>
        <taxon>Gunneridae</taxon>
        <taxon>Pentapetalae</taxon>
        <taxon>rosids</taxon>
        <taxon>malvids</taxon>
        <taxon>Malvales</taxon>
        <taxon>Malvaceae</taxon>
        <taxon>Grewioideae</taxon>
        <taxon>Apeibeae</taxon>
        <taxon>Corchorus</taxon>
    </lineage>
</organism>
<dbReference type="Proteomes" id="UP000188268">
    <property type="component" value="Unassembled WGS sequence"/>
</dbReference>
<dbReference type="Gramene" id="OMP11909">
    <property type="protein sequence ID" value="OMP11909"/>
    <property type="gene ID" value="CCACVL1_00218"/>
</dbReference>
<gene>
    <name evidence="1" type="ORF">CCACVL1_00218</name>
</gene>
<dbReference type="AlphaFoldDB" id="A0A1R3KY06"/>
<comment type="caution">
    <text evidence="1">The sequence shown here is derived from an EMBL/GenBank/DDBJ whole genome shotgun (WGS) entry which is preliminary data.</text>
</comment>
<sequence length="19" mass="2291">MVRWEGGEKKARVWEGDEK</sequence>
<accession>A0A1R3KY06</accession>
<dbReference type="EMBL" id="AWWV01000717">
    <property type="protein sequence ID" value="OMP11909.1"/>
    <property type="molecule type" value="Genomic_DNA"/>
</dbReference>
<evidence type="ECO:0000313" key="1">
    <source>
        <dbReference type="EMBL" id="OMP11909.1"/>
    </source>
</evidence>
<reference evidence="1 2" key="1">
    <citation type="submission" date="2013-09" db="EMBL/GenBank/DDBJ databases">
        <title>Corchorus capsularis genome sequencing.</title>
        <authorList>
            <person name="Alam M."/>
            <person name="Haque M.S."/>
            <person name="Islam M.S."/>
            <person name="Emdad E.M."/>
            <person name="Islam M.M."/>
            <person name="Ahmed B."/>
            <person name="Halim A."/>
            <person name="Hossen Q.M.M."/>
            <person name="Hossain M.Z."/>
            <person name="Ahmed R."/>
            <person name="Khan M.M."/>
            <person name="Islam R."/>
            <person name="Rashid M.M."/>
            <person name="Khan S.A."/>
            <person name="Rahman M.S."/>
            <person name="Alam M."/>
        </authorList>
    </citation>
    <scope>NUCLEOTIDE SEQUENCE [LARGE SCALE GENOMIC DNA]</scope>
    <source>
        <strain evidence="2">cv. CVL-1</strain>
        <tissue evidence="1">Whole seedling</tissue>
    </source>
</reference>
<evidence type="ECO:0000313" key="2">
    <source>
        <dbReference type="Proteomes" id="UP000188268"/>
    </source>
</evidence>